<evidence type="ECO:0000313" key="6">
    <source>
        <dbReference type="Proteomes" id="UP000714915"/>
    </source>
</evidence>
<evidence type="ECO:0000256" key="3">
    <source>
        <dbReference type="ARBA" id="ARBA00022840"/>
    </source>
</evidence>
<evidence type="ECO:0000256" key="1">
    <source>
        <dbReference type="ARBA" id="ARBA00022737"/>
    </source>
</evidence>
<feature type="domain" description="ABC transporter" evidence="4">
    <location>
        <begin position="1"/>
        <end position="215"/>
    </location>
</feature>
<keyword evidence="2" id="KW-0547">Nucleotide-binding</keyword>
<dbReference type="PROSITE" id="PS50893">
    <property type="entry name" value="ABC_TRANSPORTER_2"/>
    <property type="match status" value="2"/>
</dbReference>
<evidence type="ECO:0000313" key="5">
    <source>
        <dbReference type="EMBL" id="MCA9386521.1"/>
    </source>
</evidence>
<dbReference type="InterPro" id="IPR027417">
    <property type="entry name" value="P-loop_NTPase"/>
</dbReference>
<dbReference type="InterPro" id="IPR003593">
    <property type="entry name" value="AAA+_ATPase"/>
</dbReference>
<dbReference type="Gene3D" id="3.40.50.300">
    <property type="entry name" value="P-loop containing nucleotide triphosphate hydrolases"/>
    <property type="match status" value="2"/>
</dbReference>
<proteinExistence type="predicted"/>
<dbReference type="GO" id="GO:0016887">
    <property type="term" value="F:ATP hydrolysis activity"/>
    <property type="evidence" value="ECO:0007669"/>
    <property type="project" value="InterPro"/>
</dbReference>
<dbReference type="SMART" id="SM00382">
    <property type="entry name" value="AAA"/>
    <property type="match status" value="2"/>
</dbReference>
<name>A0A955L9X8_9BACT</name>
<feature type="domain" description="ABC transporter" evidence="4">
    <location>
        <begin position="288"/>
        <end position="483"/>
    </location>
</feature>
<sequence>MLKAEHLTMEYARPLFEDMNFILGNGEKVGLVGLNGCGKTTLLKIISGKEEPMEGEIHLVNEKIAYLPQTFSLKNEFEYLGMYMESLVDDIYSDMWRVEKILNQLEFGEIDEYQHMSTLSPGQIMKLYLTKLLLDQPTILLLDEPTNHLDIHGITVFEKFVKLFSGICIIISHDRMFLNNTIDTVFEIDEQKLNIYKGNYEDFINQKQERIKDRAKEFHLQEQRRKKFEEMEKKIKKQGGGKKQSRALGAVRKRMEREVLSNEINLYEETRISDISISGQVHGRKKILEIEELSFGYDKNMELLKNLELSIYGSEKIWIKGPNGTGKSTLIKLLVGELAPTNGEIKWGTNINWTYFAQDKTTEDIEETVQEYFFRMTNVEWAKSYKVLERFLFDKDLQNHMVKKLSPGQKARLTFAIFAQNNYECLILDEPTNHLDIQTKEAIEQALREYQGAIILVSHDRYFANQIKPDRTMTIEDKKLKSV</sequence>
<dbReference type="SUPFAM" id="SSF52540">
    <property type="entry name" value="P-loop containing nucleoside triphosphate hydrolases"/>
    <property type="match status" value="2"/>
</dbReference>
<dbReference type="Proteomes" id="UP000714915">
    <property type="component" value="Unassembled WGS sequence"/>
</dbReference>
<dbReference type="PANTHER" id="PTHR19211">
    <property type="entry name" value="ATP-BINDING TRANSPORT PROTEIN-RELATED"/>
    <property type="match status" value="1"/>
</dbReference>
<keyword evidence="3 5" id="KW-0067">ATP-binding</keyword>
<dbReference type="Pfam" id="PF12848">
    <property type="entry name" value="ABC_tran_Xtn"/>
    <property type="match status" value="1"/>
</dbReference>
<dbReference type="PROSITE" id="PS00211">
    <property type="entry name" value="ABC_TRANSPORTER_1"/>
    <property type="match status" value="1"/>
</dbReference>
<dbReference type="InterPro" id="IPR050611">
    <property type="entry name" value="ABCF"/>
</dbReference>
<evidence type="ECO:0000259" key="4">
    <source>
        <dbReference type="PROSITE" id="PS50893"/>
    </source>
</evidence>
<comment type="caution">
    <text evidence="5">The sequence shown here is derived from an EMBL/GenBank/DDBJ whole genome shotgun (WGS) entry which is preliminary data.</text>
</comment>
<dbReference type="AlphaFoldDB" id="A0A955L9X8"/>
<accession>A0A955L9X8</accession>
<dbReference type="EMBL" id="JAGQLF010000004">
    <property type="protein sequence ID" value="MCA9386521.1"/>
    <property type="molecule type" value="Genomic_DNA"/>
</dbReference>
<dbReference type="InterPro" id="IPR003439">
    <property type="entry name" value="ABC_transporter-like_ATP-bd"/>
</dbReference>
<keyword evidence="1" id="KW-0677">Repeat</keyword>
<dbReference type="Pfam" id="PF00005">
    <property type="entry name" value="ABC_tran"/>
    <property type="match status" value="2"/>
</dbReference>
<organism evidence="5 6">
    <name type="scientific">Candidatus Dojkabacteria bacterium</name>
    <dbReference type="NCBI Taxonomy" id="2099670"/>
    <lineage>
        <taxon>Bacteria</taxon>
        <taxon>Candidatus Dojkabacteria</taxon>
    </lineage>
</organism>
<reference evidence="5" key="1">
    <citation type="submission" date="2020-04" db="EMBL/GenBank/DDBJ databases">
        <authorList>
            <person name="Zhang T."/>
        </authorList>
    </citation>
    <scope>NUCLEOTIDE SEQUENCE</scope>
    <source>
        <strain evidence="5">HKST-UBA09</strain>
    </source>
</reference>
<protein>
    <submittedName>
        <fullName evidence="5">ABC-F family ATP-binding cassette domain-containing protein</fullName>
    </submittedName>
</protein>
<dbReference type="InterPro" id="IPR017871">
    <property type="entry name" value="ABC_transporter-like_CS"/>
</dbReference>
<dbReference type="PANTHER" id="PTHR19211:SF14">
    <property type="entry name" value="ATP-BINDING CASSETTE SUB-FAMILY F MEMBER 1"/>
    <property type="match status" value="1"/>
</dbReference>
<evidence type="ECO:0000256" key="2">
    <source>
        <dbReference type="ARBA" id="ARBA00022741"/>
    </source>
</evidence>
<gene>
    <name evidence="5" type="ORF">KC669_00635</name>
</gene>
<dbReference type="GO" id="GO:0005524">
    <property type="term" value="F:ATP binding"/>
    <property type="evidence" value="ECO:0007669"/>
    <property type="project" value="UniProtKB-KW"/>
</dbReference>
<reference evidence="5" key="2">
    <citation type="journal article" date="2021" name="Microbiome">
        <title>Successional dynamics and alternative stable states in a saline activated sludge microbial community over 9 years.</title>
        <authorList>
            <person name="Wang Y."/>
            <person name="Ye J."/>
            <person name="Ju F."/>
            <person name="Liu L."/>
            <person name="Boyd J.A."/>
            <person name="Deng Y."/>
            <person name="Parks D.H."/>
            <person name="Jiang X."/>
            <person name="Yin X."/>
            <person name="Woodcroft B.J."/>
            <person name="Tyson G.W."/>
            <person name="Hugenholtz P."/>
            <person name="Polz M.F."/>
            <person name="Zhang T."/>
        </authorList>
    </citation>
    <scope>NUCLEOTIDE SEQUENCE</scope>
    <source>
        <strain evidence="5">HKST-UBA09</strain>
    </source>
</reference>
<dbReference type="InterPro" id="IPR032781">
    <property type="entry name" value="ABC_tran_Xtn"/>
</dbReference>
<dbReference type="CDD" id="cd03221">
    <property type="entry name" value="ABCF_EF-3"/>
    <property type="match status" value="2"/>
</dbReference>